<evidence type="ECO:0000259" key="1">
    <source>
        <dbReference type="Pfam" id="PF00534"/>
    </source>
</evidence>
<dbReference type="PANTHER" id="PTHR12526">
    <property type="entry name" value="GLYCOSYLTRANSFERASE"/>
    <property type="match status" value="1"/>
</dbReference>
<dbReference type="Proteomes" id="UP000501600">
    <property type="component" value="Chromosome"/>
</dbReference>
<feature type="domain" description="Glycosyltransferase subfamily 4-like N-terminal" evidence="2">
    <location>
        <begin position="12"/>
        <end position="164"/>
    </location>
</feature>
<dbReference type="AlphaFoldDB" id="A0A6H2DLU4"/>
<dbReference type="InterPro" id="IPR001296">
    <property type="entry name" value="Glyco_trans_1"/>
</dbReference>
<accession>A0A6H2DLU4</accession>
<name>A0A6H2DLU4_9SPHN</name>
<keyword evidence="3" id="KW-0808">Transferase</keyword>
<dbReference type="InterPro" id="IPR028098">
    <property type="entry name" value="Glyco_trans_4-like_N"/>
</dbReference>
<reference evidence="3 4" key="1">
    <citation type="submission" date="2020-04" db="EMBL/GenBank/DDBJ databases">
        <title>Genome sequence for Sphingorhabdus sp. strain M1.</title>
        <authorList>
            <person name="Park S.-J."/>
        </authorList>
    </citation>
    <scope>NUCLEOTIDE SEQUENCE [LARGE SCALE GENOMIC DNA]</scope>
    <source>
        <strain evidence="3 4">JK6</strain>
    </source>
</reference>
<dbReference type="Pfam" id="PF00534">
    <property type="entry name" value="Glycos_transf_1"/>
    <property type="match status" value="1"/>
</dbReference>
<dbReference type="Pfam" id="PF13579">
    <property type="entry name" value="Glyco_trans_4_4"/>
    <property type="match status" value="1"/>
</dbReference>
<dbReference type="KEGG" id="phao:HF685_07660"/>
<proteinExistence type="predicted"/>
<protein>
    <submittedName>
        <fullName evidence="3">Glycosyltransferase</fullName>
    </submittedName>
</protein>
<dbReference type="Gene3D" id="3.40.50.2000">
    <property type="entry name" value="Glycogen Phosphorylase B"/>
    <property type="match status" value="2"/>
</dbReference>
<dbReference type="EMBL" id="CP051217">
    <property type="protein sequence ID" value="QJB69168.1"/>
    <property type="molecule type" value="Genomic_DNA"/>
</dbReference>
<sequence length="368" mass="40617">MIVHFLYEPGDGGLDRVAILLANGMANRGLPVELWLVKDEGATASLIDRGKVKVRILPTSNIGSRGFRLFRIIPALARMIREHKPRAILSAGNQSNLVIALAGRLAGRNKTAIIQKITNPIRHPNMPELTAAIRKARFEWTARLGDMCLVLSKADADAYRALLPKASEKFQAVRNAYVTDEMLAIGRKRKQHEQGVPILFLAVGRLVKQKYYEMMLRALAQLSDIPWTLTILGDGPLREVLKALASRLGIADQVRFTGFTQETASYYSGSDILLLSSRWEGFPAAPLEALASGCDIVMTDCAGGLNDILHDLGYEPVAIDDDEAFAKSISYKISNPSDPKKMIEIAMQYSIEASVDDHLRLIDEIRPV</sequence>
<dbReference type="CDD" id="cd03811">
    <property type="entry name" value="GT4_GT28_WabH-like"/>
    <property type="match status" value="1"/>
</dbReference>
<evidence type="ECO:0000313" key="3">
    <source>
        <dbReference type="EMBL" id="QJB69168.1"/>
    </source>
</evidence>
<dbReference type="RefSeq" id="WP_168819028.1">
    <property type="nucleotide sequence ID" value="NZ_CP051217.1"/>
</dbReference>
<feature type="domain" description="Glycosyl transferase family 1" evidence="1">
    <location>
        <begin position="190"/>
        <end position="346"/>
    </location>
</feature>
<dbReference type="GO" id="GO:0016757">
    <property type="term" value="F:glycosyltransferase activity"/>
    <property type="evidence" value="ECO:0007669"/>
    <property type="project" value="InterPro"/>
</dbReference>
<gene>
    <name evidence="3" type="ORF">HF685_07660</name>
</gene>
<keyword evidence="4" id="KW-1185">Reference proteome</keyword>
<evidence type="ECO:0000259" key="2">
    <source>
        <dbReference type="Pfam" id="PF13579"/>
    </source>
</evidence>
<evidence type="ECO:0000313" key="4">
    <source>
        <dbReference type="Proteomes" id="UP000501600"/>
    </source>
</evidence>
<organism evidence="3 4">
    <name type="scientific">Parasphingorhabdus halotolerans</name>
    <dbReference type="NCBI Taxonomy" id="2725558"/>
    <lineage>
        <taxon>Bacteria</taxon>
        <taxon>Pseudomonadati</taxon>
        <taxon>Pseudomonadota</taxon>
        <taxon>Alphaproteobacteria</taxon>
        <taxon>Sphingomonadales</taxon>
        <taxon>Sphingomonadaceae</taxon>
        <taxon>Parasphingorhabdus</taxon>
    </lineage>
</organism>
<dbReference type="SUPFAM" id="SSF53756">
    <property type="entry name" value="UDP-Glycosyltransferase/glycogen phosphorylase"/>
    <property type="match status" value="1"/>
</dbReference>